<dbReference type="UniPathway" id="UPA00343"/>
<dbReference type="NCBIfam" id="NF007148">
    <property type="entry name" value="PRK09585.3-2"/>
    <property type="match status" value="1"/>
</dbReference>
<proteinExistence type="inferred from homology"/>
<comment type="pathway">
    <text evidence="1">Amino-sugar metabolism; 1,6-anhydro-N-acetylmuramate degradation.</text>
</comment>
<dbReference type="CDD" id="cd24050">
    <property type="entry name" value="ASKHA_NBD_ANMK"/>
    <property type="match status" value="1"/>
</dbReference>
<dbReference type="GO" id="GO:0016301">
    <property type="term" value="F:kinase activity"/>
    <property type="evidence" value="ECO:0007669"/>
    <property type="project" value="UniProtKB-KW"/>
</dbReference>
<dbReference type="InterPro" id="IPR043129">
    <property type="entry name" value="ATPase_NBD"/>
</dbReference>
<dbReference type="EMBL" id="CP003380">
    <property type="protein sequence ID" value="AFJ02162.1"/>
    <property type="molecule type" value="Genomic_DNA"/>
</dbReference>
<dbReference type="GO" id="GO:0009254">
    <property type="term" value="P:peptidoglycan turnover"/>
    <property type="evidence" value="ECO:0007669"/>
    <property type="project" value="UniProtKB-UniRule"/>
</dbReference>
<accession>I1YGW9</accession>
<dbReference type="Pfam" id="PF03702">
    <property type="entry name" value="AnmK"/>
    <property type="match status" value="1"/>
</dbReference>
<evidence type="ECO:0000313" key="2">
    <source>
        <dbReference type="EMBL" id="AFJ02162.1"/>
    </source>
</evidence>
<dbReference type="RefSeq" id="WP_014703582.1">
    <property type="nucleotide sequence ID" value="NC_017856.1"/>
</dbReference>
<dbReference type="GO" id="GO:0097175">
    <property type="term" value="P:1,6-anhydro-N-acetyl-beta-muramic acid catabolic process"/>
    <property type="evidence" value="ECO:0007669"/>
    <property type="project" value="UniProtKB-UniRule"/>
</dbReference>
<dbReference type="KEGG" id="mec:Q7C_1000"/>
<dbReference type="Proteomes" id="UP000009145">
    <property type="component" value="Chromosome"/>
</dbReference>
<keyword evidence="3" id="KW-1185">Reference proteome</keyword>
<dbReference type="STRING" id="754477.Q7C_1000"/>
<dbReference type="PANTHER" id="PTHR30605:SF0">
    <property type="entry name" value="ANHYDRO-N-ACETYLMURAMIC ACID KINASE"/>
    <property type="match status" value="1"/>
</dbReference>
<dbReference type="Gene3D" id="3.30.420.40">
    <property type="match status" value="2"/>
</dbReference>
<comment type="similarity">
    <text evidence="1">Belongs to the anhydro-N-acetylmuramic acid kinase family.</text>
</comment>
<dbReference type="OrthoDB" id="9763949at2"/>
<dbReference type="EC" id="2.7.1.170" evidence="1"/>
<keyword evidence="1" id="KW-0547">Nucleotide-binding</keyword>
<name>I1YGW9_METFJ</name>
<dbReference type="HOGENOM" id="CLU_038782_0_0_6"/>
<comment type="catalytic activity">
    <reaction evidence="1">
        <text>1,6-anhydro-N-acetyl-beta-muramate + ATP + H2O = N-acetyl-D-muramate 6-phosphate + ADP + H(+)</text>
        <dbReference type="Rhea" id="RHEA:24952"/>
        <dbReference type="ChEBI" id="CHEBI:15377"/>
        <dbReference type="ChEBI" id="CHEBI:15378"/>
        <dbReference type="ChEBI" id="CHEBI:30616"/>
        <dbReference type="ChEBI" id="CHEBI:58690"/>
        <dbReference type="ChEBI" id="CHEBI:58722"/>
        <dbReference type="ChEBI" id="CHEBI:456216"/>
        <dbReference type="EC" id="2.7.1.170"/>
    </reaction>
</comment>
<reference evidence="2 3" key="1">
    <citation type="journal article" date="2012" name="J. Bacteriol.">
        <title>Complete genome sequences of Methylophaga sp. strain JAM1 and Methylophaga sp. strain JAM7.</title>
        <authorList>
            <person name="Villeneuve C."/>
            <person name="Martineau C."/>
            <person name="Mauffrey F."/>
            <person name="Villemur R."/>
        </authorList>
    </citation>
    <scope>NUCLEOTIDE SEQUENCE [LARGE SCALE GENOMIC DNA]</scope>
    <source>
        <strain evidence="2 3">JAM7</strain>
    </source>
</reference>
<dbReference type="GO" id="GO:0016773">
    <property type="term" value="F:phosphotransferase activity, alcohol group as acceptor"/>
    <property type="evidence" value="ECO:0007669"/>
    <property type="project" value="UniProtKB-UniRule"/>
</dbReference>
<feature type="binding site" evidence="1">
    <location>
        <begin position="10"/>
        <end position="17"/>
    </location>
    <ligand>
        <name>ATP</name>
        <dbReference type="ChEBI" id="CHEBI:30616"/>
    </ligand>
</feature>
<dbReference type="NCBIfam" id="NF007139">
    <property type="entry name" value="PRK09585.1-3"/>
    <property type="match status" value="1"/>
</dbReference>
<dbReference type="PANTHER" id="PTHR30605">
    <property type="entry name" value="ANHYDRO-N-ACETYLMURAMIC ACID KINASE"/>
    <property type="match status" value="1"/>
</dbReference>
<keyword evidence="1 2" id="KW-0418">Kinase</keyword>
<evidence type="ECO:0000313" key="3">
    <source>
        <dbReference type="Proteomes" id="UP000009145"/>
    </source>
</evidence>
<dbReference type="GO" id="GO:0006040">
    <property type="term" value="P:amino sugar metabolic process"/>
    <property type="evidence" value="ECO:0007669"/>
    <property type="project" value="InterPro"/>
</dbReference>
<dbReference type="PATRIC" id="fig|754477.3.peg.984"/>
<dbReference type="GO" id="GO:0005524">
    <property type="term" value="F:ATP binding"/>
    <property type="evidence" value="ECO:0007669"/>
    <property type="project" value="UniProtKB-UniRule"/>
</dbReference>
<keyword evidence="1" id="KW-0119">Carbohydrate metabolism</keyword>
<gene>
    <name evidence="1" type="primary">anmK</name>
    <name evidence="2" type="ordered locus">Q7C_1000</name>
</gene>
<dbReference type="UniPathway" id="UPA00544"/>
<keyword evidence="1" id="KW-0808">Transferase</keyword>
<comment type="function">
    <text evidence="1">Catalyzes the specific phosphorylation of 1,6-anhydro-N-acetylmuramic acid (anhMurNAc) with the simultaneous cleavage of the 1,6-anhydro ring, generating MurNAc-6-P. Is required for the utilization of anhMurNAc either imported from the medium or derived from its own cell wall murein, and thus plays a role in cell wall recycling.</text>
</comment>
<keyword evidence="1" id="KW-0067">ATP-binding</keyword>
<comment type="pathway">
    <text evidence="1">Cell wall biogenesis; peptidoglycan recycling.</text>
</comment>
<dbReference type="eggNOG" id="COG2377">
    <property type="taxonomic scope" value="Bacteria"/>
</dbReference>
<organism evidence="2 3">
    <name type="scientific">Methylophaga frappieri (strain ATCC BAA-2434 / DSM 25690 / JAM7)</name>
    <dbReference type="NCBI Taxonomy" id="754477"/>
    <lineage>
        <taxon>Bacteria</taxon>
        <taxon>Pseudomonadati</taxon>
        <taxon>Pseudomonadota</taxon>
        <taxon>Gammaproteobacteria</taxon>
        <taxon>Thiotrichales</taxon>
        <taxon>Piscirickettsiaceae</taxon>
        <taxon>Methylophaga</taxon>
    </lineage>
</organism>
<dbReference type="SUPFAM" id="SSF53067">
    <property type="entry name" value="Actin-like ATPase domain"/>
    <property type="match status" value="1"/>
</dbReference>
<protein>
    <recommendedName>
        <fullName evidence="1">Anhydro-N-acetylmuramic acid kinase</fullName>
        <ecNumber evidence="1">2.7.1.170</ecNumber>
    </recommendedName>
    <alternativeName>
        <fullName evidence="1">AnhMurNAc kinase</fullName>
    </alternativeName>
</protein>
<evidence type="ECO:0000256" key="1">
    <source>
        <dbReference type="HAMAP-Rule" id="MF_01270"/>
    </source>
</evidence>
<dbReference type="InterPro" id="IPR005338">
    <property type="entry name" value="Anhydro_N_Ac-Mur_kinase"/>
</dbReference>
<dbReference type="HAMAP" id="MF_01270">
    <property type="entry name" value="AnhMurNAc_kinase"/>
    <property type="match status" value="1"/>
</dbReference>
<dbReference type="AlphaFoldDB" id="I1YGW9"/>
<sequence>MALFAGTISGTSIDGVDVALLDIVANEKPQLLAAETFAYPEPLRSKLERTIIEPQCSFQQLGELDMAIGAFHADAINQLLNQTDIQRESVTAIGSHGQTIYHAPDALHPFSLQIGNPNLIAEKTGITTIADMRQRDMICGGQGAPMVPVFHQAMFGDKEIDRAIVNIGGIANITILPSAPQHPITGFDTGPGNTLLDSWIQRHHQKKYDAGGQWASQGQVNTALLDQLMTDSYFKRPIPKSTGREHFHLNWLQQHLDKLGTSLSPVDVQATLLVLTCNTIVQAITQHAEQAKEVIICGGGAHNAAMMSCLAALMPNRHVSDTTAFGINPDYVEAAAFAYLASLTTARLPGNIPTVTGASRPTILGGVYFSNQKQD</sequence>